<keyword evidence="2" id="KW-1185">Reference proteome</keyword>
<comment type="caution">
    <text evidence="1">The sequence shown here is derived from an EMBL/GenBank/DDBJ whole genome shotgun (WGS) entry which is preliminary data.</text>
</comment>
<evidence type="ECO:0008006" key="3">
    <source>
        <dbReference type="Google" id="ProtNLM"/>
    </source>
</evidence>
<accession>A0A501PN70</accession>
<dbReference type="Proteomes" id="UP000319148">
    <property type="component" value="Unassembled WGS sequence"/>
</dbReference>
<gene>
    <name evidence="1" type="ORF">FIV46_05205</name>
</gene>
<evidence type="ECO:0000313" key="1">
    <source>
        <dbReference type="EMBL" id="TPD61608.1"/>
    </source>
</evidence>
<protein>
    <recommendedName>
        <fullName evidence="3">YCII-related domain-containing protein</fullName>
    </recommendedName>
</protein>
<reference evidence="2" key="1">
    <citation type="submission" date="2019-06" db="EMBL/GenBank/DDBJ databases">
        <title>The complete genome of Emcibacter congregatus ZYLT.</title>
        <authorList>
            <person name="Zhao Z."/>
        </authorList>
    </citation>
    <scope>NUCLEOTIDE SEQUENCE [LARGE SCALE GENOMIC DNA]</scope>
    <source>
        <strain evidence="2">MCCC 1A06723</strain>
    </source>
</reference>
<dbReference type="EMBL" id="VFIY01000005">
    <property type="protein sequence ID" value="TPD61608.1"/>
    <property type="molecule type" value="Genomic_DNA"/>
</dbReference>
<evidence type="ECO:0000313" key="2">
    <source>
        <dbReference type="Proteomes" id="UP000319148"/>
    </source>
</evidence>
<proteinExistence type="predicted"/>
<sequence>MNRYEVAIYNEAVRQAYAEGKKHPNYDKAWGDLRYLEVEAESEEDALRIVEKHHPPRHGFIIGDIMLLKEFID</sequence>
<dbReference type="OrthoDB" id="7365403at2"/>
<organism evidence="1 2">
    <name type="scientific">Emcibacter nanhaiensis</name>
    <dbReference type="NCBI Taxonomy" id="1505037"/>
    <lineage>
        <taxon>Bacteria</taxon>
        <taxon>Pseudomonadati</taxon>
        <taxon>Pseudomonadota</taxon>
        <taxon>Alphaproteobacteria</taxon>
        <taxon>Emcibacterales</taxon>
        <taxon>Emcibacteraceae</taxon>
        <taxon>Emcibacter</taxon>
    </lineage>
</organism>
<dbReference type="RefSeq" id="WP_139939101.1">
    <property type="nucleotide sequence ID" value="NZ_JBHSYP010000003.1"/>
</dbReference>
<dbReference type="AlphaFoldDB" id="A0A501PN70"/>
<name>A0A501PN70_9PROT</name>